<dbReference type="Proteomes" id="UP001162891">
    <property type="component" value="Chromosome"/>
</dbReference>
<protein>
    <recommendedName>
        <fullName evidence="4">Lipoprotein</fullName>
    </recommendedName>
</protein>
<organism evidence="2 3">
    <name type="scientific">Anaeromyxobacter oryzae</name>
    <dbReference type="NCBI Taxonomy" id="2918170"/>
    <lineage>
        <taxon>Bacteria</taxon>
        <taxon>Pseudomonadati</taxon>
        <taxon>Myxococcota</taxon>
        <taxon>Myxococcia</taxon>
        <taxon>Myxococcales</taxon>
        <taxon>Cystobacterineae</taxon>
        <taxon>Anaeromyxobacteraceae</taxon>
        <taxon>Anaeromyxobacter</taxon>
    </lineage>
</organism>
<feature type="signal peptide" evidence="1">
    <location>
        <begin position="1"/>
        <end position="23"/>
    </location>
</feature>
<name>A0ABM7WSP2_9BACT</name>
<dbReference type="EMBL" id="AP025591">
    <property type="protein sequence ID" value="BDG02496.1"/>
    <property type="molecule type" value="Genomic_DNA"/>
</dbReference>
<evidence type="ECO:0000313" key="3">
    <source>
        <dbReference type="Proteomes" id="UP001162891"/>
    </source>
</evidence>
<evidence type="ECO:0000313" key="2">
    <source>
        <dbReference type="EMBL" id="BDG02496.1"/>
    </source>
</evidence>
<evidence type="ECO:0008006" key="4">
    <source>
        <dbReference type="Google" id="ProtNLM"/>
    </source>
</evidence>
<accession>A0ABM7WSP2</accession>
<keyword evidence="3" id="KW-1185">Reference proteome</keyword>
<proteinExistence type="predicted"/>
<dbReference type="RefSeq" id="WP_248360179.1">
    <property type="nucleotide sequence ID" value="NZ_AP025591.1"/>
</dbReference>
<sequence>MRRPPPRFTLALLCCLPACLCGAPKLSSPYARSVAEILDRVHSKYVGVVGACGQSLDACAVGGRELVRAAELAKGDVARLEKPEGASPSRRQVLAALDGWICAGEAMEAIYWDRSQEGALRGMQEASRAAGDAVRLEAAALLASD</sequence>
<feature type="chain" id="PRO_5045318312" description="Lipoprotein" evidence="1">
    <location>
        <begin position="24"/>
        <end position="145"/>
    </location>
</feature>
<keyword evidence="1" id="KW-0732">Signal</keyword>
<gene>
    <name evidence="2" type="ORF">AMOR_14920</name>
</gene>
<reference evidence="3" key="1">
    <citation type="journal article" date="2022" name="Int. J. Syst. Evol. Microbiol.">
        <title>Anaeromyxobacter oryzae sp. nov., Anaeromyxobacter diazotrophicus sp. nov. and Anaeromyxobacter paludicola sp. nov., isolated from paddy soils.</title>
        <authorList>
            <person name="Itoh H."/>
            <person name="Xu Z."/>
            <person name="Mise K."/>
            <person name="Masuda Y."/>
            <person name="Ushijima N."/>
            <person name="Hayakawa C."/>
            <person name="Shiratori Y."/>
            <person name="Senoo K."/>
        </authorList>
    </citation>
    <scope>NUCLEOTIDE SEQUENCE [LARGE SCALE GENOMIC DNA]</scope>
    <source>
        <strain evidence="3">Red232</strain>
    </source>
</reference>
<evidence type="ECO:0000256" key="1">
    <source>
        <dbReference type="SAM" id="SignalP"/>
    </source>
</evidence>